<dbReference type="EMBL" id="JAHLFV010000154">
    <property type="protein sequence ID" value="MBU3850186.1"/>
    <property type="molecule type" value="Genomic_DNA"/>
</dbReference>
<accession>A0A9E2NYX9</accession>
<dbReference type="Proteomes" id="UP000823914">
    <property type="component" value="Unassembled WGS sequence"/>
</dbReference>
<evidence type="ECO:0000313" key="2">
    <source>
        <dbReference type="Proteomes" id="UP000823914"/>
    </source>
</evidence>
<gene>
    <name evidence="1" type="ORF">IAA16_06435</name>
</gene>
<comment type="caution">
    <text evidence="1">The sequence shown here is derived from an EMBL/GenBank/DDBJ whole genome shotgun (WGS) entry which is preliminary data.</text>
</comment>
<proteinExistence type="predicted"/>
<dbReference type="AlphaFoldDB" id="A0A9E2NYX9"/>
<feature type="non-terminal residue" evidence="1">
    <location>
        <position position="1"/>
    </location>
</feature>
<protein>
    <submittedName>
        <fullName evidence="1">Uncharacterized protein</fullName>
    </submittedName>
</protein>
<reference evidence="1" key="1">
    <citation type="journal article" date="2021" name="PeerJ">
        <title>Extensive microbial diversity within the chicken gut microbiome revealed by metagenomics and culture.</title>
        <authorList>
            <person name="Gilroy R."/>
            <person name="Ravi A."/>
            <person name="Getino M."/>
            <person name="Pursley I."/>
            <person name="Horton D.L."/>
            <person name="Alikhan N.F."/>
            <person name="Baker D."/>
            <person name="Gharbi K."/>
            <person name="Hall N."/>
            <person name="Watson M."/>
            <person name="Adriaenssens E.M."/>
            <person name="Foster-Nyarko E."/>
            <person name="Jarju S."/>
            <person name="Secka A."/>
            <person name="Antonio M."/>
            <person name="Oren A."/>
            <person name="Chaudhuri R.R."/>
            <person name="La Ragione R."/>
            <person name="Hildebrand F."/>
            <person name="Pallen M.J."/>
        </authorList>
    </citation>
    <scope>NUCLEOTIDE SEQUENCE</scope>
    <source>
        <strain evidence="1">Gambia15-2214</strain>
    </source>
</reference>
<sequence length="88" mass="10207">IQESRMGQVDYLILLEVFFDISQSLSPEQPRLTNVKEIKWSLYLPDTEEKIAYGSKNTPKTSKNHDAREDISSFGYQLAEEIEKSIIR</sequence>
<organism evidence="1 2">
    <name type="scientific">Candidatus Treponema excrementipullorum</name>
    <dbReference type="NCBI Taxonomy" id="2838768"/>
    <lineage>
        <taxon>Bacteria</taxon>
        <taxon>Pseudomonadati</taxon>
        <taxon>Spirochaetota</taxon>
        <taxon>Spirochaetia</taxon>
        <taxon>Spirochaetales</taxon>
        <taxon>Treponemataceae</taxon>
        <taxon>Treponema</taxon>
    </lineage>
</organism>
<name>A0A9E2NYX9_9SPIR</name>
<reference evidence="1" key="2">
    <citation type="submission" date="2021-04" db="EMBL/GenBank/DDBJ databases">
        <authorList>
            <person name="Gilroy R."/>
        </authorList>
    </citation>
    <scope>NUCLEOTIDE SEQUENCE</scope>
    <source>
        <strain evidence="1">Gambia15-2214</strain>
    </source>
</reference>
<evidence type="ECO:0000313" key="1">
    <source>
        <dbReference type="EMBL" id="MBU3850186.1"/>
    </source>
</evidence>